<accession>A0A0B1ZJB7</accession>
<dbReference type="STRING" id="1348853.LK12_19870"/>
<proteinExistence type="predicted"/>
<dbReference type="RefSeq" id="WP_039288172.1">
    <property type="nucleotide sequence ID" value="NZ_JTDI01000007.1"/>
</dbReference>
<name>A0A0B1ZJB7_9SPHN</name>
<evidence type="ECO:0008006" key="3">
    <source>
        <dbReference type="Google" id="ProtNLM"/>
    </source>
</evidence>
<gene>
    <name evidence="1" type="ORF">LK12_19870</name>
</gene>
<dbReference type="Proteomes" id="UP000031057">
    <property type="component" value="Unassembled WGS sequence"/>
</dbReference>
<evidence type="ECO:0000313" key="1">
    <source>
        <dbReference type="EMBL" id="KHK89393.1"/>
    </source>
</evidence>
<dbReference type="EMBL" id="JTDI01000007">
    <property type="protein sequence ID" value="KHK89393.1"/>
    <property type="molecule type" value="Genomic_DNA"/>
</dbReference>
<dbReference type="AlphaFoldDB" id="A0A0B1ZJB7"/>
<organism evidence="1 2">
    <name type="scientific">Novosphingobium malaysiense</name>
    <dbReference type="NCBI Taxonomy" id="1348853"/>
    <lineage>
        <taxon>Bacteria</taxon>
        <taxon>Pseudomonadati</taxon>
        <taxon>Pseudomonadota</taxon>
        <taxon>Alphaproteobacteria</taxon>
        <taxon>Sphingomonadales</taxon>
        <taxon>Sphingomonadaceae</taxon>
        <taxon>Novosphingobium</taxon>
    </lineage>
</organism>
<sequence length="329" mass="35204">MSVNEALAALRQEEETVEIAQAALADRVAEWRADPCVASVFEAMDRFGKGAALDLCPALADLFAAETPQARRFAEVFVSAGLDGLRAHPLGQMPLSHGRRNAVPVLVLASSGRASLALAAYEGAALAALPAPRTARFSPQETWIHVLSGTGTADLILRRDGPDDREVLQSGAVELRPGTAFYRYGPRQALQVRSVQGSLVLLRLQRAFADTEPAREFSLPDGTLVHQAAAQPHDTRLELAVSVLARMGRKDAVGAMAAIASGDTFKDASQSLRWQALREVLALDTAAGLDLLARLSADPEDPLSHPVASLHASLLDTWPDLERTSPWSE</sequence>
<evidence type="ECO:0000313" key="2">
    <source>
        <dbReference type="Proteomes" id="UP000031057"/>
    </source>
</evidence>
<reference evidence="1 2" key="1">
    <citation type="submission" date="2014-10" db="EMBL/GenBank/DDBJ databases">
        <title>Genome sequence of Novosphingobium malaysiense MUSC 273(T).</title>
        <authorList>
            <person name="Lee L.-H."/>
        </authorList>
    </citation>
    <scope>NUCLEOTIDE SEQUENCE [LARGE SCALE GENOMIC DNA]</scope>
    <source>
        <strain evidence="1 2">MUSC 273</strain>
    </source>
</reference>
<dbReference type="OrthoDB" id="7594270at2"/>
<protein>
    <recommendedName>
        <fullName evidence="3">HEAT repeat domain-containing protein</fullName>
    </recommendedName>
</protein>
<comment type="caution">
    <text evidence="1">The sequence shown here is derived from an EMBL/GenBank/DDBJ whole genome shotgun (WGS) entry which is preliminary data.</text>
</comment>
<keyword evidence="2" id="KW-1185">Reference proteome</keyword>